<organism evidence="1">
    <name type="scientific">Herbiconiux sp. A18JL235</name>
    <dbReference type="NCBI Taxonomy" id="3152363"/>
    <lineage>
        <taxon>Bacteria</taxon>
        <taxon>Bacillati</taxon>
        <taxon>Actinomycetota</taxon>
        <taxon>Actinomycetes</taxon>
        <taxon>Micrococcales</taxon>
        <taxon>Microbacteriaceae</taxon>
        <taxon>Herbiconiux</taxon>
    </lineage>
</organism>
<protein>
    <submittedName>
        <fullName evidence="1">Uncharacterized protein</fullName>
    </submittedName>
</protein>
<dbReference type="AlphaFoldDB" id="A0AB39BLF0"/>
<dbReference type="EMBL" id="CP162511">
    <property type="protein sequence ID" value="XDI06913.1"/>
    <property type="molecule type" value="Genomic_DNA"/>
</dbReference>
<proteinExistence type="predicted"/>
<dbReference type="RefSeq" id="WP_368499292.1">
    <property type="nucleotide sequence ID" value="NZ_CP162511.1"/>
</dbReference>
<gene>
    <name evidence="1" type="ORF">ABFY20_07360</name>
</gene>
<evidence type="ECO:0000313" key="1">
    <source>
        <dbReference type="EMBL" id="XDI06913.1"/>
    </source>
</evidence>
<reference evidence="1" key="1">
    <citation type="submission" date="2024-05" db="EMBL/GenBank/DDBJ databases">
        <title>Herbiconiux sp. A18JL235.</title>
        <authorList>
            <person name="Zhang G."/>
        </authorList>
    </citation>
    <scope>NUCLEOTIDE SEQUENCE</scope>
    <source>
        <strain evidence="1">A18JL235</strain>
    </source>
</reference>
<accession>A0AB39BLF0</accession>
<sequence>MQTAATAPPLPPQPCTSVSRTAMDLVQQGLTDARPDAAMNAIAAMSDGKGGWFVTATFTTSDAAGALEAVWWTGDDPTVEQPVTLTSVGETAGEYSVFTAGDVDTGSPAVQDAMACIE</sequence>
<name>A0AB39BLF0_9MICO</name>